<dbReference type="EMBL" id="JOWA01000098">
    <property type="protein sequence ID" value="KEZ42778.1"/>
    <property type="molecule type" value="Genomic_DNA"/>
</dbReference>
<sequence>MVGSPLPETADAGESADFKSRWPMTQSPKSPRTIAQVRVRNRRREYLRRNPAYLADLEHELADPVMYETLILKFQSRAERDAEAEAKGYSRILEGDLRRGEAKLATLAAEATSDERHNGATAEPQSASERGPQPSRLDRDIILLETESSKEEKISMTKDQARELWNEFLTRRFVRGEDSDFDYSHVDADDELDVLERQDAQDAWFDDEEPSWIIDQEDEDSSHNPKAKVLLGETGIQDF</sequence>
<dbReference type="InterPro" id="IPR018613">
    <property type="entry name" value="Ccdc97-like"/>
</dbReference>
<feature type="region of interest" description="Disordered" evidence="1">
    <location>
        <begin position="109"/>
        <end position="138"/>
    </location>
</feature>
<evidence type="ECO:0000313" key="3">
    <source>
        <dbReference type="EMBL" id="KEZ42778.1"/>
    </source>
</evidence>
<dbReference type="HOGENOM" id="CLU_076914_1_0_1"/>
<dbReference type="Proteomes" id="UP000028545">
    <property type="component" value="Unassembled WGS sequence"/>
</dbReference>
<comment type="caution">
    <text evidence="3">The sequence shown here is derived from an EMBL/GenBank/DDBJ whole genome shotgun (WGS) entry which is preliminary data.</text>
</comment>
<feature type="region of interest" description="Disordered" evidence="1">
    <location>
        <begin position="1"/>
        <end position="36"/>
    </location>
</feature>
<dbReference type="VEuPathDB" id="FungiDB:SAPIO_CDS5184"/>
<dbReference type="OMA" id="HPEYFSP"/>
<name>A0A084G616_PSEDA</name>
<dbReference type="Pfam" id="PF09747">
    <property type="entry name" value="CCD97-like_C"/>
    <property type="match status" value="1"/>
</dbReference>
<keyword evidence="4" id="KW-1185">Reference proteome</keyword>
<gene>
    <name evidence="3" type="ORF">SAPIO_CDS5184</name>
</gene>
<protein>
    <recommendedName>
        <fullName evidence="2">CCD97-like C-terminal domain-containing protein</fullName>
    </recommendedName>
</protein>
<feature type="region of interest" description="Disordered" evidence="1">
    <location>
        <begin position="214"/>
        <end position="239"/>
    </location>
</feature>
<dbReference type="KEGG" id="sapo:SAPIO_CDS5184"/>
<dbReference type="PANTHER" id="PTHR31840:SF1">
    <property type="entry name" value="COILED-COIL DOMAIN-CONTAINING PROTEIN 97"/>
    <property type="match status" value="1"/>
</dbReference>
<evidence type="ECO:0000313" key="4">
    <source>
        <dbReference type="Proteomes" id="UP000028545"/>
    </source>
</evidence>
<dbReference type="InterPro" id="IPR040233">
    <property type="entry name" value="CCD97-like_C"/>
</dbReference>
<organism evidence="3 4">
    <name type="scientific">Pseudallescheria apiosperma</name>
    <name type="common">Scedosporium apiospermum</name>
    <dbReference type="NCBI Taxonomy" id="563466"/>
    <lineage>
        <taxon>Eukaryota</taxon>
        <taxon>Fungi</taxon>
        <taxon>Dikarya</taxon>
        <taxon>Ascomycota</taxon>
        <taxon>Pezizomycotina</taxon>
        <taxon>Sordariomycetes</taxon>
        <taxon>Hypocreomycetidae</taxon>
        <taxon>Microascales</taxon>
        <taxon>Microascaceae</taxon>
        <taxon>Scedosporium</taxon>
    </lineage>
</organism>
<feature type="domain" description="CCD97-like C-terminal" evidence="2">
    <location>
        <begin position="41"/>
        <end position="208"/>
    </location>
</feature>
<accession>A0A084G616</accession>
<dbReference type="PANTHER" id="PTHR31840">
    <property type="entry name" value="COILED-COIL DOMAIN-CONTAINING PROTEIN 97"/>
    <property type="match status" value="1"/>
</dbReference>
<reference evidence="3 4" key="1">
    <citation type="journal article" date="2014" name="Genome Announc.">
        <title>Draft genome sequence of the pathogenic fungus Scedosporium apiospermum.</title>
        <authorList>
            <person name="Vandeputte P."/>
            <person name="Ghamrawi S."/>
            <person name="Rechenmann M."/>
            <person name="Iltis A."/>
            <person name="Giraud S."/>
            <person name="Fleury M."/>
            <person name="Thornton C."/>
            <person name="Delhaes L."/>
            <person name="Meyer W."/>
            <person name="Papon N."/>
            <person name="Bouchara J.P."/>
        </authorList>
    </citation>
    <scope>NUCLEOTIDE SEQUENCE [LARGE SCALE GENOMIC DNA]</scope>
    <source>
        <strain evidence="3 4">IHEM 14462</strain>
    </source>
</reference>
<dbReference type="OrthoDB" id="333176at2759"/>
<dbReference type="RefSeq" id="XP_016642577.1">
    <property type="nucleotide sequence ID" value="XM_016787562.1"/>
</dbReference>
<dbReference type="AlphaFoldDB" id="A0A084G616"/>
<evidence type="ECO:0000259" key="2">
    <source>
        <dbReference type="Pfam" id="PF09747"/>
    </source>
</evidence>
<proteinExistence type="predicted"/>
<dbReference type="GeneID" id="27724256"/>
<evidence type="ECO:0000256" key="1">
    <source>
        <dbReference type="SAM" id="MobiDB-lite"/>
    </source>
</evidence>